<evidence type="ECO:0000313" key="2">
    <source>
        <dbReference type="Proteomes" id="UP000789831"/>
    </source>
</evidence>
<dbReference type="OrthoDB" id="2447917at2759"/>
<name>A0A9N9EIN0_9GLOM</name>
<gene>
    <name evidence="1" type="ORF">AGERDE_LOCUS12683</name>
</gene>
<dbReference type="EMBL" id="CAJVPL010010514">
    <property type="protein sequence ID" value="CAG8681257.1"/>
    <property type="molecule type" value="Genomic_DNA"/>
</dbReference>
<feature type="non-terminal residue" evidence="1">
    <location>
        <position position="1"/>
    </location>
</feature>
<sequence>MIPEYRDTPLISPIPRPTIETCPPLTESQLQIIQQHHHYSLSNRMNFQR</sequence>
<dbReference type="AlphaFoldDB" id="A0A9N9EIN0"/>
<comment type="caution">
    <text evidence="1">The sequence shown here is derived from an EMBL/GenBank/DDBJ whole genome shotgun (WGS) entry which is preliminary data.</text>
</comment>
<accession>A0A9N9EIN0</accession>
<reference evidence="1" key="1">
    <citation type="submission" date="2021-06" db="EMBL/GenBank/DDBJ databases">
        <authorList>
            <person name="Kallberg Y."/>
            <person name="Tangrot J."/>
            <person name="Rosling A."/>
        </authorList>
    </citation>
    <scope>NUCLEOTIDE SEQUENCE</scope>
    <source>
        <strain evidence="1">MT106</strain>
    </source>
</reference>
<keyword evidence="2" id="KW-1185">Reference proteome</keyword>
<proteinExistence type="predicted"/>
<protein>
    <submittedName>
        <fullName evidence="1">7157_t:CDS:1</fullName>
    </submittedName>
</protein>
<dbReference type="Proteomes" id="UP000789831">
    <property type="component" value="Unassembled WGS sequence"/>
</dbReference>
<evidence type="ECO:0000313" key="1">
    <source>
        <dbReference type="EMBL" id="CAG8681257.1"/>
    </source>
</evidence>
<organism evidence="1 2">
    <name type="scientific">Ambispora gerdemannii</name>
    <dbReference type="NCBI Taxonomy" id="144530"/>
    <lineage>
        <taxon>Eukaryota</taxon>
        <taxon>Fungi</taxon>
        <taxon>Fungi incertae sedis</taxon>
        <taxon>Mucoromycota</taxon>
        <taxon>Glomeromycotina</taxon>
        <taxon>Glomeromycetes</taxon>
        <taxon>Archaeosporales</taxon>
        <taxon>Ambisporaceae</taxon>
        <taxon>Ambispora</taxon>
    </lineage>
</organism>